<feature type="region of interest" description="Disordered" evidence="1">
    <location>
        <begin position="66"/>
        <end position="123"/>
    </location>
</feature>
<name>A0A813LT00_POLGL</name>
<protein>
    <submittedName>
        <fullName evidence="2">Uncharacterized protein</fullName>
    </submittedName>
</protein>
<feature type="region of interest" description="Disordered" evidence="1">
    <location>
        <begin position="1"/>
        <end position="51"/>
    </location>
</feature>
<dbReference type="AlphaFoldDB" id="A0A813LT00"/>
<feature type="non-terminal residue" evidence="2">
    <location>
        <position position="146"/>
    </location>
</feature>
<evidence type="ECO:0000313" key="2">
    <source>
        <dbReference type="EMBL" id="CAE8737012.1"/>
    </source>
</evidence>
<organism evidence="2 3">
    <name type="scientific">Polarella glacialis</name>
    <name type="common">Dinoflagellate</name>
    <dbReference type="NCBI Taxonomy" id="89957"/>
    <lineage>
        <taxon>Eukaryota</taxon>
        <taxon>Sar</taxon>
        <taxon>Alveolata</taxon>
        <taxon>Dinophyceae</taxon>
        <taxon>Suessiales</taxon>
        <taxon>Suessiaceae</taxon>
        <taxon>Polarella</taxon>
    </lineage>
</organism>
<reference evidence="2" key="1">
    <citation type="submission" date="2021-02" db="EMBL/GenBank/DDBJ databases">
        <authorList>
            <person name="Dougan E. K."/>
            <person name="Rhodes N."/>
            <person name="Thang M."/>
            <person name="Chan C."/>
        </authorList>
    </citation>
    <scope>NUCLEOTIDE SEQUENCE</scope>
</reference>
<dbReference type="EMBL" id="CAJNNW010036717">
    <property type="protein sequence ID" value="CAE8737012.1"/>
    <property type="molecule type" value="Genomic_DNA"/>
</dbReference>
<gene>
    <name evidence="2" type="ORF">PGLA2088_LOCUS48573</name>
</gene>
<feature type="non-terminal residue" evidence="2">
    <location>
        <position position="1"/>
    </location>
</feature>
<dbReference type="Proteomes" id="UP000626109">
    <property type="component" value="Unassembled WGS sequence"/>
</dbReference>
<proteinExistence type="predicted"/>
<accession>A0A813LT00</accession>
<evidence type="ECO:0000313" key="3">
    <source>
        <dbReference type="Proteomes" id="UP000626109"/>
    </source>
</evidence>
<comment type="caution">
    <text evidence="2">The sequence shown here is derived from an EMBL/GenBank/DDBJ whole genome shotgun (WGS) entry which is preliminary data.</text>
</comment>
<sequence>ADPKGGTMGCDQSMEAMVPRPPQDVGKAKRKVAAPGKTLLTSVSDSPKASRGLEFVAPTAGFTERQPNMSKTVSRIPKQEVDELSEIPTPKSILRSKSLPQEKGSGSLRPLPEDGETEGFHPVVTYRSRRRRVTFGQANVREFRVQ</sequence>
<evidence type="ECO:0000256" key="1">
    <source>
        <dbReference type="SAM" id="MobiDB-lite"/>
    </source>
</evidence>